<keyword evidence="2" id="KW-0235">DNA replication</keyword>
<dbReference type="OrthoDB" id="5199543at2759"/>
<evidence type="ECO:0000313" key="5">
    <source>
        <dbReference type="Proteomes" id="UP000479710"/>
    </source>
</evidence>
<reference evidence="4 5" key="1">
    <citation type="submission" date="2019-11" db="EMBL/GenBank/DDBJ databases">
        <title>Whole genome sequence of Oryza granulata.</title>
        <authorList>
            <person name="Li W."/>
        </authorList>
    </citation>
    <scope>NUCLEOTIDE SEQUENCE [LARGE SCALE GENOMIC DNA]</scope>
    <source>
        <strain evidence="5">cv. Menghai</strain>
        <tissue evidence="4">Leaf</tissue>
    </source>
</reference>
<feature type="region of interest" description="Disordered" evidence="3">
    <location>
        <begin position="1"/>
        <end position="21"/>
    </location>
</feature>
<evidence type="ECO:0000256" key="1">
    <source>
        <dbReference type="ARBA" id="ARBA00007017"/>
    </source>
</evidence>
<dbReference type="GO" id="GO:0034088">
    <property type="term" value="P:maintenance of mitotic sister chromatid cohesion"/>
    <property type="evidence" value="ECO:0007669"/>
    <property type="project" value="TreeGrafter"/>
</dbReference>
<gene>
    <name evidence="4" type="ORF">E2562_008377</name>
</gene>
<proteinExistence type="inferred from homology"/>
<evidence type="ECO:0000256" key="2">
    <source>
        <dbReference type="ARBA" id="ARBA00022705"/>
    </source>
</evidence>
<dbReference type="GO" id="GO:0031390">
    <property type="term" value="C:Ctf18 RFC-like complex"/>
    <property type="evidence" value="ECO:0007669"/>
    <property type="project" value="InterPro"/>
</dbReference>
<evidence type="ECO:0000256" key="3">
    <source>
        <dbReference type="SAM" id="MobiDB-lite"/>
    </source>
</evidence>
<name>A0A6G1EH18_9ORYZ</name>
<keyword evidence="5" id="KW-1185">Reference proteome</keyword>
<feature type="compositionally biased region" description="Acidic residues" evidence="3">
    <location>
        <begin position="1"/>
        <end position="10"/>
    </location>
</feature>
<dbReference type="EMBL" id="SPHZ02000003">
    <property type="protein sequence ID" value="KAF0924049.1"/>
    <property type="molecule type" value="Genomic_DNA"/>
</dbReference>
<dbReference type="InterPro" id="IPR019128">
    <property type="entry name" value="Dcc1"/>
</dbReference>
<organism evidence="4 5">
    <name type="scientific">Oryza meyeriana var. granulata</name>
    <dbReference type="NCBI Taxonomy" id="110450"/>
    <lineage>
        <taxon>Eukaryota</taxon>
        <taxon>Viridiplantae</taxon>
        <taxon>Streptophyta</taxon>
        <taxon>Embryophyta</taxon>
        <taxon>Tracheophyta</taxon>
        <taxon>Spermatophyta</taxon>
        <taxon>Magnoliopsida</taxon>
        <taxon>Liliopsida</taxon>
        <taxon>Poales</taxon>
        <taxon>Poaceae</taxon>
        <taxon>BOP clade</taxon>
        <taxon>Oryzoideae</taxon>
        <taxon>Oryzeae</taxon>
        <taxon>Oryzinae</taxon>
        <taxon>Oryza</taxon>
        <taxon>Oryza meyeriana</taxon>
    </lineage>
</organism>
<sequence>MDAVMEDAEAQSEREWDSGGGGADAVLGLAGAGAGASLSLCYHEAFGPHDDLILLEAADDLVPDLLQGRVTVRGRPEEEAVLCTPSATYAMKFVGTSNSVFLIPPCESAAPTLKPNGANSDDNVASATDAVASIIKVASGSIELVRTAPRLDKLRKLLNERPYVLDEELGSDLQHKKGLYTWQHLCELVQASDGELSEALSSLSAVEIDGFWRTVDNNSANTILDMILHNSVLHDWSLNSVPENDVLDVMESDGFMRKIVTHCLNRFGTKVEKEARSCWSLDERRVCLQFARRALGAGKMKLEYFMDKWERSIPSGMCADFQMLEGEVLCEKLGAETWVHTFSVADLPLAPAERFAALFRERPKWEWKDLQPYMRDLRVPGVSSEGLLIKYTRRTQPSADAEPIFTAR</sequence>
<evidence type="ECO:0000313" key="4">
    <source>
        <dbReference type="EMBL" id="KAF0924049.1"/>
    </source>
</evidence>
<comment type="similarity">
    <text evidence="1">Belongs to the DCC1 family.</text>
</comment>
<dbReference type="Pfam" id="PF09724">
    <property type="entry name" value="Dcc1"/>
    <property type="match status" value="1"/>
</dbReference>
<dbReference type="GO" id="GO:0000775">
    <property type="term" value="C:chromosome, centromeric region"/>
    <property type="evidence" value="ECO:0007669"/>
    <property type="project" value="TreeGrafter"/>
</dbReference>
<evidence type="ECO:0008006" key="6">
    <source>
        <dbReference type="Google" id="ProtNLM"/>
    </source>
</evidence>
<dbReference type="Proteomes" id="UP000479710">
    <property type="component" value="Unassembled WGS sequence"/>
</dbReference>
<dbReference type="PANTHER" id="PTHR13395:SF6">
    <property type="entry name" value="SISTER CHROMATID COHESION PROTEIN DCC1"/>
    <property type="match status" value="1"/>
</dbReference>
<accession>A0A6G1EH18</accession>
<protein>
    <recommendedName>
        <fullName evidence="6">Sister chromatid cohesion protein DCC1</fullName>
    </recommendedName>
</protein>
<dbReference type="GO" id="GO:0000785">
    <property type="term" value="C:chromatin"/>
    <property type="evidence" value="ECO:0007669"/>
    <property type="project" value="TreeGrafter"/>
</dbReference>
<dbReference type="AlphaFoldDB" id="A0A6G1EH18"/>
<dbReference type="PANTHER" id="PTHR13395">
    <property type="entry name" value="SISTER CHROMATID COHESION PROTEIN DCC1-RELATED"/>
    <property type="match status" value="1"/>
</dbReference>
<comment type="caution">
    <text evidence="4">The sequence shown here is derived from an EMBL/GenBank/DDBJ whole genome shotgun (WGS) entry which is preliminary data.</text>
</comment>
<dbReference type="GO" id="GO:0006260">
    <property type="term" value="P:DNA replication"/>
    <property type="evidence" value="ECO:0007669"/>
    <property type="project" value="UniProtKB-KW"/>
</dbReference>